<dbReference type="Proteomes" id="UP000736335">
    <property type="component" value="Unassembled WGS sequence"/>
</dbReference>
<reference evidence="3" key="1">
    <citation type="journal article" date="2020" name="Nat. Commun.">
        <title>Large-scale genome sequencing of mycorrhizal fungi provides insights into the early evolution of symbiotic traits.</title>
        <authorList>
            <person name="Miyauchi S."/>
            <person name="Kiss E."/>
            <person name="Kuo A."/>
            <person name="Drula E."/>
            <person name="Kohler A."/>
            <person name="Sanchez-Garcia M."/>
            <person name="Morin E."/>
            <person name="Andreopoulos B."/>
            <person name="Barry K.W."/>
            <person name="Bonito G."/>
            <person name="Buee M."/>
            <person name="Carver A."/>
            <person name="Chen C."/>
            <person name="Cichocki N."/>
            <person name="Clum A."/>
            <person name="Culley D."/>
            <person name="Crous P.W."/>
            <person name="Fauchery L."/>
            <person name="Girlanda M."/>
            <person name="Hayes R.D."/>
            <person name="Keri Z."/>
            <person name="LaButti K."/>
            <person name="Lipzen A."/>
            <person name="Lombard V."/>
            <person name="Magnuson J."/>
            <person name="Maillard F."/>
            <person name="Murat C."/>
            <person name="Nolan M."/>
            <person name="Ohm R.A."/>
            <person name="Pangilinan J."/>
            <person name="Pereira M.F."/>
            <person name="Perotto S."/>
            <person name="Peter M."/>
            <person name="Pfister S."/>
            <person name="Riley R."/>
            <person name="Sitrit Y."/>
            <person name="Stielow J.B."/>
            <person name="Szollosi G."/>
            <person name="Zifcakova L."/>
            <person name="Stursova M."/>
            <person name="Spatafora J.W."/>
            <person name="Tedersoo L."/>
            <person name="Vaario L.M."/>
            <person name="Yamada A."/>
            <person name="Yan M."/>
            <person name="Wang P."/>
            <person name="Xu J."/>
            <person name="Bruns T."/>
            <person name="Baldrian P."/>
            <person name="Vilgalys R."/>
            <person name="Dunand C."/>
            <person name="Henrissat B."/>
            <person name="Grigoriev I.V."/>
            <person name="Hibbett D."/>
            <person name="Nagy L.G."/>
            <person name="Martin F.M."/>
        </authorList>
    </citation>
    <scope>NUCLEOTIDE SEQUENCE</scope>
    <source>
        <strain evidence="3">UH-Tt-Lm1</strain>
    </source>
</reference>
<dbReference type="Pfam" id="PF10441">
    <property type="entry name" value="Urb2"/>
    <property type="match status" value="1"/>
</dbReference>
<reference evidence="3" key="2">
    <citation type="submission" date="2020-11" db="EMBL/GenBank/DDBJ databases">
        <authorList>
            <consortium name="DOE Joint Genome Institute"/>
            <person name="Kuo A."/>
            <person name="Miyauchi S."/>
            <person name="Kiss E."/>
            <person name="Drula E."/>
            <person name="Kohler A."/>
            <person name="Sanchez-Garcia M."/>
            <person name="Andreopoulos B."/>
            <person name="Barry K.W."/>
            <person name="Bonito G."/>
            <person name="Buee M."/>
            <person name="Carver A."/>
            <person name="Chen C."/>
            <person name="Cichocki N."/>
            <person name="Clum A."/>
            <person name="Culley D."/>
            <person name="Crous P.W."/>
            <person name="Fauchery L."/>
            <person name="Girlanda M."/>
            <person name="Hayes R."/>
            <person name="Keri Z."/>
            <person name="Labutti K."/>
            <person name="Lipzen A."/>
            <person name="Lombard V."/>
            <person name="Magnuson J."/>
            <person name="Maillard F."/>
            <person name="Morin E."/>
            <person name="Murat C."/>
            <person name="Nolan M."/>
            <person name="Ohm R."/>
            <person name="Pangilinan J."/>
            <person name="Pereira M."/>
            <person name="Perotto S."/>
            <person name="Peter M."/>
            <person name="Riley R."/>
            <person name="Sitrit Y."/>
            <person name="Stielow B."/>
            <person name="Szollosi G."/>
            <person name="Zifcakova L."/>
            <person name="Stursova M."/>
            <person name="Spatafora J.W."/>
            <person name="Tedersoo L."/>
            <person name="Vaario L.-M."/>
            <person name="Yamada A."/>
            <person name="Yan M."/>
            <person name="Wang P."/>
            <person name="Xu J."/>
            <person name="Bruns T."/>
            <person name="Baldrian P."/>
            <person name="Vilgalys R."/>
            <person name="Henrissat B."/>
            <person name="Grigoriev I.V."/>
            <person name="Hibbett D."/>
            <person name="Nagy L.G."/>
            <person name="Martin F.M."/>
        </authorList>
    </citation>
    <scope>NUCLEOTIDE SEQUENCE</scope>
    <source>
        <strain evidence="3">UH-Tt-Lm1</strain>
    </source>
</reference>
<dbReference type="PANTHER" id="PTHR15682:SF2">
    <property type="entry name" value="UNHEALTHY RIBOSOME BIOGENESIS PROTEIN 2 HOMOLOG"/>
    <property type="match status" value="1"/>
</dbReference>
<accession>A0A9P6HF59</accession>
<dbReference type="GO" id="GO:0005730">
    <property type="term" value="C:nucleolus"/>
    <property type="evidence" value="ECO:0007669"/>
    <property type="project" value="TreeGrafter"/>
</dbReference>
<sequence>MIERLVPLFPSMRQDFPSTSQDLIRALKAPADPPSGHGHSKIRMAFQAWSESTLYFPNKDQVIADWVLTRFLKEKDKPSSSNPLLDINHWRLLSSIISCSDPEGSRRVKAWLTPLLNRTPLAPILIAILNQIPRLPTEIQTSVLTSFTPCFSILWPLAKHKINVETLLECFSATLKIVCLNGNQTSSKLCITVCSTVASTYLSALTRASNRKKLSSTFLSSHLEPWLRCVPALHRSGLNDLYAAGAETLFAPETLRQLVDDPVSNTLIQALSRIDSAVVLPSLPALLDSFHDFVICNRTGLFPRPQQGTDIIADHVRESIIGFYNACDGLICASRIAASDVWDSRLRSLSIIERKNVFSGAQQRFKLILSDKCRLTVDELRSQTIGTPEVILKVICCFARIDFDLVSPHVPSVLPVVAKLPSSSKAAAEFLDLGADYHRKSRTLPAYFSMILDALGQTSDSISSSDSYDTYTAVLEGPMFEDSRAQKLRKTLRGFVTPGQCLGFLAQTRSTLGRVYSGISGQQSSPGAEKSARSRKRREPDLESSICSPAKAINFAFVCSVIAIVWPSLPLHSLVDESRLEALNEIKDVDKDIIVPILSTGLKRKRNEEGSASRSWLWDVITSSALRLRYALSVCTSLNFQPIHDTKTESRMLRLLESSDVLPELKLEIGQSLLTSASLGSLRDVEKLVGKLLSCIEPVDISSLATWDSKTFKLSRRDKNARQSSIALLYILSHRWLPTLSGGATAEDLKRFVRLLFSPLCEGCSVEESSTQETENFMAIMPFRFPAFWELPELRTAVLNYMSEGTSHLDVTDMVKTLETLPQSPNLSLDIHGVQGVYAILRYTPMEYLPKSVRIDLTKKAVVFDGQLMSMSKQEPPRGHLTGVLSLSREYIGRSLAQSMVFDRAETDAVTKYFLDPRWDTPADCPTFPSAVTEEMIRAHLSTVFKSYRPDDELGMLTIIESVQVTAAPLQHGLRQRLLTIVLDTVTRSSQISRFSPRVCQGLRSLFSSALRATKEQILRSISTSTLGEEGIALLATDLKLWCTLISFRAWISDFDLPIPRLAVVVTKAILSFEKAEPASSWSTLHNRAALVSLSELSTVSADEAQQASEIFLTIYLSLCHVNKAAGLDDLVGNSMRFRSLPVYVFETVLNKISEFSSETATSIVDMVSMVRLSQALLRNAPEGTMKVTQKHTTNFLNLFSNRQCLLCTDISASLEICRFISNVCTEWPAALQPGDVMLTWTIISGLLSDSENHDSATSTDIFREVVGIAGALIRHRRDLVLPGLPHLSMILQRLVTMIRAIRPGLGAKQARTVANSFPFWVNVREPLGNPEVKVLSRLLVSLTTKTAVRLVGSTQENQKMESLARPFGKHSSYVLVAYVQAMSDPLCVVYAATRKELYPGLFALCDMLSDHDREALMLSALDGSGKATMKTLWNDYKKQKYVGQG</sequence>
<dbReference type="PANTHER" id="PTHR15682">
    <property type="entry name" value="UNHEALTHY RIBOSOME BIOGENESIS PROTEIN 2 HOMOLOG"/>
    <property type="match status" value="1"/>
</dbReference>
<dbReference type="EMBL" id="WIUZ02000006">
    <property type="protein sequence ID" value="KAF9785956.1"/>
    <property type="molecule type" value="Genomic_DNA"/>
</dbReference>
<dbReference type="GO" id="GO:0042254">
    <property type="term" value="P:ribosome biogenesis"/>
    <property type="evidence" value="ECO:0007669"/>
    <property type="project" value="TreeGrafter"/>
</dbReference>
<comment type="caution">
    <text evidence="3">The sequence shown here is derived from an EMBL/GenBank/DDBJ whole genome shotgun (WGS) entry which is preliminary data.</text>
</comment>
<protein>
    <submittedName>
        <fullName evidence="3">Urb2/Npa2 family-domain-containing protein</fullName>
    </submittedName>
</protein>
<feature type="region of interest" description="Disordered" evidence="1">
    <location>
        <begin position="517"/>
        <end position="540"/>
    </location>
</feature>
<evidence type="ECO:0000313" key="4">
    <source>
        <dbReference type="Proteomes" id="UP000736335"/>
    </source>
</evidence>
<evidence type="ECO:0000259" key="2">
    <source>
        <dbReference type="Pfam" id="PF10441"/>
    </source>
</evidence>
<dbReference type="OrthoDB" id="160374at2759"/>
<name>A0A9P6HF59_9AGAM</name>
<gene>
    <name evidence="3" type="ORF">BJ322DRAFT_1057170</name>
</gene>
<feature type="domain" description="Nucleolar 27S pre-rRNA processing Urb2/Npa2 C-terminal" evidence="2">
    <location>
        <begin position="1216"/>
        <end position="1445"/>
    </location>
</feature>
<dbReference type="InterPro" id="IPR018849">
    <property type="entry name" value="Urb2/Npa2_C"/>
</dbReference>
<dbReference type="InterPro" id="IPR052609">
    <property type="entry name" value="Ribosome_Biogenesis_Reg"/>
</dbReference>
<keyword evidence="4" id="KW-1185">Reference proteome</keyword>
<proteinExistence type="predicted"/>
<evidence type="ECO:0000313" key="3">
    <source>
        <dbReference type="EMBL" id="KAF9785956.1"/>
    </source>
</evidence>
<evidence type="ECO:0000256" key="1">
    <source>
        <dbReference type="SAM" id="MobiDB-lite"/>
    </source>
</evidence>
<organism evidence="3 4">
    <name type="scientific">Thelephora terrestris</name>
    <dbReference type="NCBI Taxonomy" id="56493"/>
    <lineage>
        <taxon>Eukaryota</taxon>
        <taxon>Fungi</taxon>
        <taxon>Dikarya</taxon>
        <taxon>Basidiomycota</taxon>
        <taxon>Agaricomycotina</taxon>
        <taxon>Agaricomycetes</taxon>
        <taxon>Thelephorales</taxon>
        <taxon>Thelephoraceae</taxon>
        <taxon>Thelephora</taxon>
    </lineage>
</organism>